<evidence type="ECO:0000313" key="2">
    <source>
        <dbReference type="Proteomes" id="UP000221249"/>
    </source>
</evidence>
<evidence type="ECO:0000313" key="1">
    <source>
        <dbReference type="EMBL" id="APU92937.1"/>
    </source>
</evidence>
<proteinExistence type="predicted"/>
<reference evidence="1 2" key="1">
    <citation type="journal article" date="2017" name="Front. Microbiol.">
        <title>Prevalence, Host Range, and Comparative Genomic Analysis of Temperate Ochrobactrum Phages.</title>
        <authorList>
            <person name="Jackel C."/>
            <person name="Hertwig S."/>
            <person name="Scholz H.C."/>
            <person name="Nockler K."/>
            <person name="Reetz J."/>
            <person name="Hammerl J.A."/>
        </authorList>
    </citation>
    <scope>NUCLEOTIDE SEQUENCE [LARGE SCALE GENOMIC DNA]</scope>
</reference>
<organism evidence="1 2">
    <name type="scientific">Ochrobactrum phage POI1126</name>
    <dbReference type="NCBI Taxonomy" id="1932118"/>
    <lineage>
        <taxon>Viruses</taxon>
        <taxon>Duplodnaviria</taxon>
        <taxon>Heunggongvirae</taxon>
        <taxon>Uroviricota</taxon>
        <taxon>Caudoviricetes</taxon>
        <taxon>Namazuvirus</taxon>
        <taxon>Namazuvirus POI1126</taxon>
    </lineage>
</organism>
<dbReference type="Proteomes" id="UP000221249">
    <property type="component" value="Segment"/>
</dbReference>
<dbReference type="EMBL" id="KY417925">
    <property type="protein sequence ID" value="APU92937.1"/>
    <property type="molecule type" value="Genomic_DNA"/>
</dbReference>
<protein>
    <submittedName>
        <fullName evidence="1">Uncharacterized protein</fullName>
    </submittedName>
</protein>
<accession>A0A240F4R4</accession>
<keyword evidence="2" id="KW-1185">Reference proteome</keyword>
<name>A0A240F4R4_9CAUD</name>
<sequence>MSTNVNIEASSEWPQIAVNGAKLNFPESAICSIVASERHW</sequence>
<gene>
    <name evidence="1" type="ORF">POI1126_09</name>
</gene>